<dbReference type="KEGG" id="pdp:PDIP_35480"/>
<feature type="signal peptide" evidence="10">
    <location>
        <begin position="1"/>
        <end position="22"/>
    </location>
</feature>
<dbReference type="InterPro" id="IPR009939">
    <property type="entry name" value="Chitosanase_fungal"/>
</dbReference>
<accession>A0A7T6XKC1</accession>
<dbReference type="GO" id="GO:0005576">
    <property type="term" value="C:extracellular region"/>
    <property type="evidence" value="ECO:0007669"/>
    <property type="project" value="UniProtKB-SubCell"/>
</dbReference>
<dbReference type="GeneID" id="26231866"/>
<proteinExistence type="inferred from homology"/>
<keyword evidence="4" id="KW-0964">Secreted</keyword>
<evidence type="ECO:0000313" key="12">
    <source>
        <dbReference type="Proteomes" id="UP000595662"/>
    </source>
</evidence>
<comment type="subcellular location">
    <subcellularLocation>
        <location evidence="2 10">Secreted</location>
    </subcellularLocation>
</comment>
<dbReference type="PANTHER" id="PTHR42061:SF4">
    <property type="entry name" value="ENDO-CHITOSANASE"/>
    <property type="match status" value="1"/>
</dbReference>
<name>A0A7T6XKC1_PENDI</name>
<dbReference type="GO" id="GO:0000272">
    <property type="term" value="P:polysaccharide catabolic process"/>
    <property type="evidence" value="ECO:0007669"/>
    <property type="project" value="UniProtKB-KW"/>
</dbReference>
<evidence type="ECO:0000256" key="7">
    <source>
        <dbReference type="ARBA" id="ARBA00023277"/>
    </source>
</evidence>
<comment type="catalytic activity">
    <reaction evidence="1 10">
        <text>Endohydrolysis of beta-(1-&gt;4)-linkages between D-glucosamine residues in a partly acetylated chitosan.</text>
        <dbReference type="EC" id="3.2.1.132"/>
    </reaction>
</comment>
<keyword evidence="8 10" id="KW-0326">Glycosidase</keyword>
<dbReference type="Pfam" id="PF07335">
    <property type="entry name" value="Glyco_hydro_75"/>
    <property type="match status" value="1"/>
</dbReference>
<comment type="function">
    <text evidence="10">Chitosanase catalyzing the endo-type cleavage of chitosan, the deacylated form of chitin. Chitosanase may be crucial in the degradation of the deacetylated portion of chitin in the fungal cell wall.</text>
</comment>
<dbReference type="RefSeq" id="XP_014535380.1">
    <property type="nucleotide sequence ID" value="XM_014679894.1"/>
</dbReference>
<dbReference type="GO" id="GO:0016977">
    <property type="term" value="F:chitosanase activity"/>
    <property type="evidence" value="ECO:0007669"/>
    <property type="project" value="UniProtKB-EC"/>
</dbReference>
<dbReference type="VEuPathDB" id="FungiDB:PDIP_35480"/>
<gene>
    <name evidence="11" type="ORF">Pdw03_6548</name>
</gene>
<evidence type="ECO:0000256" key="3">
    <source>
        <dbReference type="ARBA" id="ARBA00007799"/>
    </source>
</evidence>
<comment type="similarity">
    <text evidence="3 10">Belongs to the glycosyl hydrolase 75 family.</text>
</comment>
<evidence type="ECO:0000313" key="11">
    <source>
        <dbReference type="EMBL" id="QQK42647.1"/>
    </source>
</evidence>
<organism evidence="11 12">
    <name type="scientific">Penicillium digitatum</name>
    <name type="common">Green mold</name>
    <dbReference type="NCBI Taxonomy" id="36651"/>
    <lineage>
        <taxon>Eukaryota</taxon>
        <taxon>Fungi</taxon>
        <taxon>Dikarya</taxon>
        <taxon>Ascomycota</taxon>
        <taxon>Pezizomycotina</taxon>
        <taxon>Eurotiomycetes</taxon>
        <taxon>Eurotiomycetidae</taxon>
        <taxon>Eurotiales</taxon>
        <taxon>Aspergillaceae</taxon>
        <taxon>Penicillium</taxon>
    </lineage>
</organism>
<keyword evidence="7" id="KW-0119">Carbohydrate metabolism</keyword>
<dbReference type="EMBL" id="CP060775">
    <property type="protein sequence ID" value="QQK42647.1"/>
    <property type="molecule type" value="Genomic_DNA"/>
</dbReference>
<evidence type="ECO:0000256" key="2">
    <source>
        <dbReference type="ARBA" id="ARBA00004613"/>
    </source>
</evidence>
<reference evidence="11 12" key="1">
    <citation type="submission" date="2020-08" db="EMBL/GenBank/DDBJ databases">
        <title>The completed genome sequence of the pathogenic ascomycete fungus Penicillium digitatum.</title>
        <authorList>
            <person name="Wang M."/>
        </authorList>
    </citation>
    <scope>NUCLEOTIDE SEQUENCE [LARGE SCALE GENOMIC DNA]</scope>
    <source>
        <strain evidence="11 12">PdW03</strain>
    </source>
</reference>
<dbReference type="OMA" id="YITNFST"/>
<dbReference type="Proteomes" id="UP000595662">
    <property type="component" value="Chromosome 2"/>
</dbReference>
<protein>
    <recommendedName>
        <fullName evidence="10">Endo-chitosanase</fullName>
        <ecNumber evidence="10">3.2.1.132</ecNumber>
    </recommendedName>
</protein>
<evidence type="ECO:0000256" key="4">
    <source>
        <dbReference type="ARBA" id="ARBA00022525"/>
    </source>
</evidence>
<keyword evidence="5 10" id="KW-0732">Signal</keyword>
<evidence type="ECO:0000256" key="5">
    <source>
        <dbReference type="ARBA" id="ARBA00022729"/>
    </source>
</evidence>
<keyword evidence="6 10" id="KW-0378">Hydrolase</keyword>
<evidence type="ECO:0000256" key="1">
    <source>
        <dbReference type="ARBA" id="ARBA00000405"/>
    </source>
</evidence>
<dbReference type="EC" id="3.2.1.132" evidence="10"/>
<evidence type="ECO:0000256" key="6">
    <source>
        <dbReference type="ARBA" id="ARBA00022801"/>
    </source>
</evidence>
<evidence type="ECO:0000256" key="9">
    <source>
        <dbReference type="ARBA" id="ARBA00023326"/>
    </source>
</evidence>
<dbReference type="AlphaFoldDB" id="A0A7T6XKC1"/>
<evidence type="ECO:0000256" key="8">
    <source>
        <dbReference type="ARBA" id="ARBA00023295"/>
    </source>
</evidence>
<sequence>MMTYSRSIPFALLALFGSTGLAQRVDGPEFNKPYAGTPGSYFAASPSIPVAALHSAAAKASTAVPDGTYPINGDRGAKRVTIHTDWTNFDEGAAFVFVADMDVDCDGLDYECKGNPDGQDETNFGALAAYEVPFYVVPDRFGHTFRHVLPGNNIGAIICDGKMFYGIFGDTDADSPEVIGEASWLMARTCFPNDDLNGNSGHGNPDVTYIVFTGNDAVLPGSAVTDKYITDFTALRTMGDRLVTALAQNLQLSGGSDSGSSPAPAASCEWEGHCEGAPCQYGSQCSGQLVCKSGKCAPV</sequence>
<keyword evidence="9 10" id="KW-0624">Polysaccharide degradation</keyword>
<feature type="chain" id="PRO_5031590620" description="Endo-chitosanase" evidence="10">
    <location>
        <begin position="23"/>
        <end position="299"/>
    </location>
</feature>
<dbReference type="PANTHER" id="PTHR42061">
    <property type="entry name" value="ENDO-CHITOSANASE"/>
    <property type="match status" value="1"/>
</dbReference>
<evidence type="ECO:0000256" key="10">
    <source>
        <dbReference type="RuleBase" id="RU361208"/>
    </source>
</evidence>